<dbReference type="AlphaFoldDB" id="A0A8H3TY95"/>
<organism evidence="1 2">
    <name type="scientific">Naganishia liquefaciens</name>
    <dbReference type="NCBI Taxonomy" id="104408"/>
    <lineage>
        <taxon>Eukaryota</taxon>
        <taxon>Fungi</taxon>
        <taxon>Dikarya</taxon>
        <taxon>Basidiomycota</taxon>
        <taxon>Agaricomycotina</taxon>
        <taxon>Tremellomycetes</taxon>
        <taxon>Filobasidiales</taxon>
        <taxon>Filobasidiaceae</taxon>
        <taxon>Naganishia</taxon>
    </lineage>
</organism>
<comment type="caution">
    <text evidence="1">The sequence shown here is derived from an EMBL/GenBank/DDBJ whole genome shotgun (WGS) entry which is preliminary data.</text>
</comment>
<name>A0A8H3TY95_9TREE</name>
<evidence type="ECO:0000313" key="1">
    <source>
        <dbReference type="EMBL" id="GHJ89043.1"/>
    </source>
</evidence>
<accession>A0A8H3TY95</accession>
<keyword evidence="2" id="KW-1185">Reference proteome</keyword>
<sequence length="166" mass="18031">MSLNDLAYLRAHVDYLQNGFELCNERHPEDGDANGSAPPRHAGSILPVPLVYAYGPDDTSLPAAVCLVIGANDDDVGWAYKPKTVDLYGISVYPGEDSLEDDSVSLENATEIEAVFELVSRNSDLDLPRSTMGTIAEELGKFSDVLLSEISQRQSREISAELQGEN</sequence>
<protein>
    <submittedName>
        <fullName evidence="1">Uncharacterized protein</fullName>
    </submittedName>
</protein>
<reference evidence="1" key="1">
    <citation type="submission" date="2020-07" db="EMBL/GenBank/DDBJ databases">
        <title>Draft Genome Sequence of a Deep-Sea Yeast, Naganishia (Cryptococcus) liquefaciens strain N6.</title>
        <authorList>
            <person name="Han Y.W."/>
            <person name="Kajitani R."/>
            <person name="Morimoto H."/>
            <person name="Parhat M."/>
            <person name="Tsubouchi H."/>
            <person name="Bakenova O."/>
            <person name="Ogata M."/>
            <person name="Argunhan B."/>
            <person name="Aoki R."/>
            <person name="Kajiwara S."/>
            <person name="Itoh T."/>
            <person name="Iwasaki H."/>
        </authorList>
    </citation>
    <scope>NUCLEOTIDE SEQUENCE</scope>
    <source>
        <strain evidence="1">N6</strain>
    </source>
</reference>
<proteinExistence type="predicted"/>
<gene>
    <name evidence="1" type="ORF">NliqN6_5445</name>
</gene>
<dbReference type="EMBL" id="BLZA01000035">
    <property type="protein sequence ID" value="GHJ89043.1"/>
    <property type="molecule type" value="Genomic_DNA"/>
</dbReference>
<dbReference type="Proteomes" id="UP000620104">
    <property type="component" value="Unassembled WGS sequence"/>
</dbReference>
<evidence type="ECO:0000313" key="2">
    <source>
        <dbReference type="Proteomes" id="UP000620104"/>
    </source>
</evidence>